<evidence type="ECO:0000313" key="4">
    <source>
        <dbReference type="EMBL" id="KAF2268771.1"/>
    </source>
</evidence>
<feature type="region of interest" description="Disordered" evidence="1">
    <location>
        <begin position="550"/>
        <end position="586"/>
    </location>
</feature>
<feature type="signal peptide" evidence="2">
    <location>
        <begin position="1"/>
        <end position="21"/>
    </location>
</feature>
<feature type="domain" description="Apple" evidence="3">
    <location>
        <begin position="97"/>
        <end position="145"/>
    </location>
</feature>
<evidence type="ECO:0000259" key="3">
    <source>
        <dbReference type="Pfam" id="PF14295"/>
    </source>
</evidence>
<gene>
    <name evidence="4" type="ORF">CC78DRAFT_575754</name>
</gene>
<feature type="compositionally biased region" description="Basic residues" evidence="1">
    <location>
        <begin position="576"/>
        <end position="586"/>
    </location>
</feature>
<dbReference type="Pfam" id="PF14295">
    <property type="entry name" value="PAN_4"/>
    <property type="match status" value="1"/>
</dbReference>
<sequence length="611" mass="64480">MLQRTPRVIVPIALLARLAAAAPAVLHFAVDGPRVNNSITTAVSMDVLAAVTPTAVVYSYPPLVTGMTNVVAGICQKYGAKQLNTSDGPYIVECGLDRYGHDIASEEVRSFSECVNKCAQVEDCNVVSYMPGQNSEDEPAGCYLKKELPTATFNFGVISALKKKLVDYKVPETKGWIRIPEPEYAAAAAVAAADPEPVPEEVVLSSETSLLATLTANSSSITLIKAPTTSAYTTTSTKPIQSGFTWPTAGWNQTNTSSFNYLFPTCTVPLQPLTITTSGVSVATVTAIASNHTTTNSSVSSWWNNCTNATSTPQAGLCVPRPLINGTTTLQIAFESTPRSTPLLTQSTYQPTSQSTSKQALELPSEFPDFVLTDIDENIVIVEFNGEIFGQHTSFIATQTDLQPAATSPSKPYTISLPSSLTYSTYTQSLIVVTEPSGIVTQTIGALVPAATTTVAETETETEAVTKQHISTTNVLALTSPTTISISETRTQVVAPLQTETATRTETVPTTVPTTILKTSVQTSAQLVSESTQPSAQIVTESVSTESSFISPYPTLESTTESTTTTSSATPTRTLGSHRKFGGGGKKKGVAVAVKPSFLLAVVGGVFGVVL</sequence>
<proteinExistence type="predicted"/>
<feature type="compositionally biased region" description="Low complexity" evidence="1">
    <location>
        <begin position="554"/>
        <end position="575"/>
    </location>
</feature>
<accession>A0A9P4KHE9</accession>
<protein>
    <recommendedName>
        <fullName evidence="3">Apple domain-containing protein</fullName>
    </recommendedName>
</protein>
<evidence type="ECO:0000256" key="2">
    <source>
        <dbReference type="SAM" id="SignalP"/>
    </source>
</evidence>
<keyword evidence="5" id="KW-1185">Reference proteome</keyword>
<dbReference type="OrthoDB" id="160645at2759"/>
<organism evidence="4 5">
    <name type="scientific">Lojkania enalia</name>
    <dbReference type="NCBI Taxonomy" id="147567"/>
    <lineage>
        <taxon>Eukaryota</taxon>
        <taxon>Fungi</taxon>
        <taxon>Dikarya</taxon>
        <taxon>Ascomycota</taxon>
        <taxon>Pezizomycotina</taxon>
        <taxon>Dothideomycetes</taxon>
        <taxon>Pleosporomycetidae</taxon>
        <taxon>Pleosporales</taxon>
        <taxon>Pleosporales incertae sedis</taxon>
        <taxon>Lojkania</taxon>
    </lineage>
</organism>
<comment type="caution">
    <text evidence="4">The sequence shown here is derived from an EMBL/GenBank/DDBJ whole genome shotgun (WGS) entry which is preliminary data.</text>
</comment>
<dbReference type="Gene3D" id="3.50.4.10">
    <property type="entry name" value="Hepatocyte Growth Factor"/>
    <property type="match status" value="1"/>
</dbReference>
<keyword evidence="2" id="KW-0732">Signal</keyword>
<evidence type="ECO:0000313" key="5">
    <source>
        <dbReference type="Proteomes" id="UP000800093"/>
    </source>
</evidence>
<reference evidence="5" key="1">
    <citation type="journal article" date="2020" name="Stud. Mycol.">
        <title>101 Dothideomycetes genomes: A test case for predicting lifestyles and emergence of pathogens.</title>
        <authorList>
            <person name="Haridas S."/>
            <person name="Albert R."/>
            <person name="Binder M."/>
            <person name="Bloem J."/>
            <person name="LaButti K."/>
            <person name="Salamov A."/>
            <person name="Andreopoulos B."/>
            <person name="Baker S."/>
            <person name="Barry K."/>
            <person name="Bills G."/>
            <person name="Bluhm B."/>
            <person name="Cannon C."/>
            <person name="Castanera R."/>
            <person name="Culley D."/>
            <person name="Daum C."/>
            <person name="Ezra D."/>
            <person name="Gonzalez J."/>
            <person name="Henrissat B."/>
            <person name="Kuo A."/>
            <person name="Liang C."/>
            <person name="Lipzen A."/>
            <person name="Lutzoni F."/>
            <person name="Magnuson J."/>
            <person name="Mondo S."/>
            <person name="Nolan M."/>
            <person name="Ohm R."/>
            <person name="Pangilinan J."/>
            <person name="Park H.-J."/>
            <person name="Ramirez L."/>
            <person name="Alfaro M."/>
            <person name="Sun H."/>
            <person name="Tritt A."/>
            <person name="Yoshinaga Y."/>
            <person name="Zwiers L.-H."/>
            <person name="Turgeon B."/>
            <person name="Goodwin S."/>
            <person name="Spatafora J."/>
            <person name="Crous P."/>
            <person name="Grigoriev I."/>
        </authorList>
    </citation>
    <scope>NUCLEOTIDE SEQUENCE [LARGE SCALE GENOMIC DNA]</scope>
    <source>
        <strain evidence="5">CBS 304.66</strain>
    </source>
</reference>
<dbReference type="AlphaFoldDB" id="A0A9P4KHE9"/>
<evidence type="ECO:0000256" key="1">
    <source>
        <dbReference type="SAM" id="MobiDB-lite"/>
    </source>
</evidence>
<dbReference type="EMBL" id="ML986585">
    <property type="protein sequence ID" value="KAF2268771.1"/>
    <property type="molecule type" value="Genomic_DNA"/>
</dbReference>
<name>A0A9P4KHE9_9PLEO</name>
<dbReference type="Proteomes" id="UP000800093">
    <property type="component" value="Unassembled WGS sequence"/>
</dbReference>
<feature type="chain" id="PRO_5040407156" description="Apple domain-containing protein" evidence="2">
    <location>
        <begin position="22"/>
        <end position="611"/>
    </location>
</feature>
<dbReference type="InterPro" id="IPR003609">
    <property type="entry name" value="Pan_app"/>
</dbReference>